<dbReference type="Gene3D" id="4.10.240.10">
    <property type="entry name" value="Zn(2)-C6 fungal-type DNA-binding domain"/>
    <property type="match status" value="1"/>
</dbReference>
<dbReference type="SMART" id="SM00066">
    <property type="entry name" value="GAL4"/>
    <property type="match status" value="1"/>
</dbReference>
<protein>
    <recommendedName>
        <fullName evidence="4">Zn(2)-C6 fungal-type domain-containing protein</fullName>
    </recommendedName>
</protein>
<feature type="compositionally biased region" description="Polar residues" evidence="3">
    <location>
        <begin position="148"/>
        <end position="165"/>
    </location>
</feature>
<dbReference type="EMBL" id="CAJMWW010000327">
    <property type="protein sequence ID" value="CAE6467070.1"/>
    <property type="molecule type" value="Genomic_DNA"/>
</dbReference>
<keyword evidence="2" id="KW-0539">Nucleus</keyword>
<organism evidence="5 6">
    <name type="scientific">Rhizoctonia solani</name>
    <dbReference type="NCBI Taxonomy" id="456999"/>
    <lineage>
        <taxon>Eukaryota</taxon>
        <taxon>Fungi</taxon>
        <taxon>Dikarya</taxon>
        <taxon>Basidiomycota</taxon>
        <taxon>Agaricomycotina</taxon>
        <taxon>Agaricomycetes</taxon>
        <taxon>Cantharellales</taxon>
        <taxon>Ceratobasidiaceae</taxon>
        <taxon>Rhizoctonia</taxon>
    </lineage>
</organism>
<evidence type="ECO:0000313" key="6">
    <source>
        <dbReference type="Proteomes" id="UP000663841"/>
    </source>
</evidence>
<comment type="subcellular location">
    <subcellularLocation>
        <location evidence="1">Nucleus</location>
    </subcellularLocation>
</comment>
<dbReference type="PROSITE" id="PS50048">
    <property type="entry name" value="ZN2_CY6_FUNGAL_2"/>
    <property type="match status" value="1"/>
</dbReference>
<dbReference type="InterPro" id="IPR001138">
    <property type="entry name" value="Zn2Cys6_DnaBD"/>
</dbReference>
<gene>
    <name evidence="5" type="ORF">RDB_LOCUS165836</name>
</gene>
<name>A0A8H3GT98_9AGAM</name>
<dbReference type="Pfam" id="PF00172">
    <property type="entry name" value="Zn_clus"/>
    <property type="match status" value="1"/>
</dbReference>
<reference evidence="5" key="1">
    <citation type="submission" date="2021-01" db="EMBL/GenBank/DDBJ databases">
        <authorList>
            <person name="Kaushik A."/>
        </authorList>
    </citation>
    <scope>NUCLEOTIDE SEQUENCE</scope>
    <source>
        <strain evidence="5">AG3-T5</strain>
    </source>
</reference>
<feature type="region of interest" description="Disordered" evidence="3">
    <location>
        <begin position="85"/>
        <end position="108"/>
    </location>
</feature>
<dbReference type="CDD" id="cd00067">
    <property type="entry name" value="GAL4"/>
    <property type="match status" value="1"/>
</dbReference>
<accession>A0A8H3GT98</accession>
<dbReference type="Pfam" id="PF11951">
    <property type="entry name" value="Fungal_trans_2"/>
    <property type="match status" value="1"/>
</dbReference>
<dbReference type="InterPro" id="IPR021858">
    <property type="entry name" value="Fun_TF"/>
</dbReference>
<dbReference type="SUPFAM" id="SSF57701">
    <property type="entry name" value="Zn2/Cys6 DNA-binding domain"/>
    <property type="match status" value="1"/>
</dbReference>
<feature type="region of interest" description="Disordered" evidence="3">
    <location>
        <begin position="140"/>
        <end position="165"/>
    </location>
</feature>
<dbReference type="OrthoDB" id="3222442at2759"/>
<dbReference type="InterPro" id="IPR036864">
    <property type="entry name" value="Zn2-C6_fun-type_DNA-bd_sf"/>
</dbReference>
<evidence type="ECO:0000256" key="1">
    <source>
        <dbReference type="ARBA" id="ARBA00004123"/>
    </source>
</evidence>
<feature type="compositionally biased region" description="Polar residues" evidence="3">
    <location>
        <begin position="85"/>
        <end position="104"/>
    </location>
</feature>
<dbReference type="Proteomes" id="UP000663841">
    <property type="component" value="Unassembled WGS sequence"/>
</dbReference>
<comment type="caution">
    <text evidence="5">The sequence shown here is derived from an EMBL/GenBank/DDBJ whole genome shotgun (WGS) entry which is preliminary data.</text>
</comment>
<evidence type="ECO:0000256" key="3">
    <source>
        <dbReference type="SAM" id="MobiDB-lite"/>
    </source>
</evidence>
<dbReference type="GO" id="GO:0008270">
    <property type="term" value="F:zinc ion binding"/>
    <property type="evidence" value="ECO:0007669"/>
    <property type="project" value="InterPro"/>
</dbReference>
<dbReference type="GO" id="GO:0000981">
    <property type="term" value="F:DNA-binding transcription factor activity, RNA polymerase II-specific"/>
    <property type="evidence" value="ECO:0007669"/>
    <property type="project" value="InterPro"/>
</dbReference>
<dbReference type="PANTHER" id="PTHR37534">
    <property type="entry name" value="TRANSCRIPTIONAL ACTIVATOR PROTEIN UGA3"/>
    <property type="match status" value="1"/>
</dbReference>
<evidence type="ECO:0000259" key="4">
    <source>
        <dbReference type="PROSITE" id="PS50048"/>
    </source>
</evidence>
<evidence type="ECO:0000256" key="2">
    <source>
        <dbReference type="ARBA" id="ARBA00023242"/>
    </source>
</evidence>
<feature type="domain" description="Zn(2)-C6 fungal-type" evidence="4">
    <location>
        <begin position="7"/>
        <end position="35"/>
    </location>
</feature>
<proteinExistence type="predicted"/>
<dbReference type="AlphaFoldDB" id="A0A8H3GT98"/>
<evidence type="ECO:0000313" key="5">
    <source>
        <dbReference type="EMBL" id="CAE6467070.1"/>
    </source>
</evidence>
<dbReference type="GO" id="GO:0005634">
    <property type="term" value="C:nucleus"/>
    <property type="evidence" value="ECO:0007669"/>
    <property type="project" value="UniProtKB-SubCell"/>
</dbReference>
<dbReference type="PANTHER" id="PTHR37534:SF46">
    <property type="entry name" value="ZN(II)2CYS6 TRANSCRIPTION FACTOR (EUROFUNG)"/>
    <property type="match status" value="1"/>
</dbReference>
<sequence>MSRSNTSCTSCLVRKRKCNGARPVCRHCARDKLECGGYSDASNPIRGGLNVRRTDATYPVSDINTIGLVSPDLFAAGRYYQPWESNISSAGQPSSNTLSTSPSHPVTRPFPHLKKDVRQSMTPGQASLFDALLSLARPEDNMDIPPSAAQSGPRHNSQYDISNTSGRHNQANIEDAHDVEEVGAKLCDPLALDKHVQSNALPFVLQSYTLWMAQFFFEPVRIIPFAREFILKQYSQGPVARWRMMTISNAVHEITESTEYTLEAFAMLEPQMYQGLNLAPSYGNNRAADRLEALLTMSTAYEFISVTLKVYPLSKVVKAIQVMAPVFRRGCPDPEDGLVNLPNLLSDVNLAHFRYFAILDILTSMVINRPMNFRYDTTYDSRVHASFFELENALGMCCVYGVPDKLVIMFARMSALLEDFGSGVDPRIIKDLEVEITDIKPIAVASADPRMVVGRLVVQECWRQAAYIYLYMGLCGADSRDARVIKAHSEFMKMLVKSKPGRIPDAFLILPLPVLGIATNYPDDQEYLKRRMLALPECARKGTTGNQFVRMLECIWDSVSHSGQPATWSDLRLASLWVAGV</sequence>